<dbReference type="EMBL" id="SNXO01000040">
    <property type="protein sequence ID" value="TDP50327.1"/>
    <property type="molecule type" value="Genomic_DNA"/>
</dbReference>
<evidence type="ECO:0000313" key="2">
    <source>
        <dbReference type="EMBL" id="TDP50327.1"/>
    </source>
</evidence>
<feature type="transmembrane region" description="Helical" evidence="1">
    <location>
        <begin position="117"/>
        <end position="135"/>
    </location>
</feature>
<feature type="transmembrane region" description="Helical" evidence="1">
    <location>
        <begin position="58"/>
        <end position="78"/>
    </location>
</feature>
<evidence type="ECO:0000256" key="1">
    <source>
        <dbReference type="SAM" id="Phobius"/>
    </source>
</evidence>
<organism evidence="2 3">
    <name type="scientific">Aminicella lysinilytica</name>
    <dbReference type="NCBI Taxonomy" id="433323"/>
    <lineage>
        <taxon>Bacteria</taxon>
        <taxon>Bacillati</taxon>
        <taxon>Bacillota</taxon>
        <taxon>Clostridia</taxon>
        <taxon>Peptostreptococcales</taxon>
        <taxon>Anaerovoracaceae</taxon>
        <taxon>Aminicella</taxon>
    </lineage>
</organism>
<gene>
    <name evidence="2" type="ORF">EV211_1409</name>
</gene>
<reference evidence="2 3" key="1">
    <citation type="submission" date="2019-03" db="EMBL/GenBank/DDBJ databases">
        <title>Genomic Encyclopedia of Type Strains, Phase IV (KMG-IV): sequencing the most valuable type-strain genomes for metagenomic binning, comparative biology and taxonomic classification.</title>
        <authorList>
            <person name="Goeker M."/>
        </authorList>
    </citation>
    <scope>NUCLEOTIDE SEQUENCE [LARGE SCALE GENOMIC DNA]</scope>
    <source>
        <strain evidence="2 3">DSM 28287</strain>
    </source>
</reference>
<keyword evidence="1" id="KW-0812">Transmembrane</keyword>
<comment type="caution">
    <text evidence="2">The sequence shown here is derived from an EMBL/GenBank/DDBJ whole genome shotgun (WGS) entry which is preliminary data.</text>
</comment>
<protein>
    <submittedName>
        <fullName evidence="2">Uncharacterized protein</fullName>
    </submittedName>
</protein>
<feature type="transmembrane region" description="Helical" evidence="1">
    <location>
        <begin position="162"/>
        <end position="182"/>
    </location>
</feature>
<feature type="transmembrane region" description="Helical" evidence="1">
    <location>
        <begin position="6"/>
        <end position="24"/>
    </location>
</feature>
<feature type="transmembrane region" description="Helical" evidence="1">
    <location>
        <begin position="85"/>
        <end position="105"/>
    </location>
</feature>
<accession>A0A4R6Q0V6</accession>
<proteinExistence type="predicted"/>
<evidence type="ECO:0000313" key="3">
    <source>
        <dbReference type="Proteomes" id="UP000295500"/>
    </source>
</evidence>
<dbReference type="Proteomes" id="UP000295500">
    <property type="component" value="Unassembled WGS sequence"/>
</dbReference>
<keyword evidence="1" id="KW-1133">Transmembrane helix</keyword>
<keyword evidence="3" id="KW-1185">Reference proteome</keyword>
<feature type="transmembrane region" description="Helical" evidence="1">
    <location>
        <begin position="31"/>
        <end position="52"/>
    </location>
</feature>
<dbReference type="AlphaFoldDB" id="A0A4R6Q0V6"/>
<feature type="transmembrane region" description="Helical" evidence="1">
    <location>
        <begin position="188"/>
        <end position="208"/>
    </location>
</feature>
<keyword evidence="1" id="KW-0472">Membrane</keyword>
<name>A0A4R6Q0V6_9FIRM</name>
<sequence length="240" mass="25786">MIWLCAEIVITGMVALLCGFVLIGSGLRRSVLTVLAAGLAMGIMYFIIHLVIRMDAGPYWWMMISMGVFVISTAAGTADRSRYGIALVMLLEGAVYLSLWNISALLDELIGKSPETLAVYLAVASALALIILGSIRKFGPDPEGLKGLGGNKNNGVGRGPSAAALLPAAGLTAFAAFSVHLLPSLKGTAGIVMLAFSWIAIVCFMVWLKTIAAYNVRNDEMDMNREYMEEMQTFLKTIRS</sequence>